<organism evidence="1 3">
    <name type="scientific">Methylocystis rosea</name>
    <dbReference type="NCBI Taxonomy" id="173366"/>
    <lineage>
        <taxon>Bacteria</taxon>
        <taxon>Pseudomonadati</taxon>
        <taxon>Pseudomonadota</taxon>
        <taxon>Alphaproteobacteria</taxon>
        <taxon>Hyphomicrobiales</taxon>
        <taxon>Methylocystaceae</taxon>
        <taxon>Methylocystis</taxon>
    </lineage>
</organism>
<reference evidence="2 4" key="3">
    <citation type="journal article" date="2021" name="AMB Express">
        <title>Isolation and characterisation of Methylocystis spp. for poly-3-hydroxybutyrate production using waste methane feedstocks.</title>
        <authorList>
            <person name="Rumah B.L."/>
            <person name="Stead C.E."/>
            <person name="Claxton Stevens B.H."/>
            <person name="Minton N.P."/>
            <person name="Grosse-Honebrink A."/>
            <person name="Zhang Y."/>
        </authorList>
    </citation>
    <scope>NUCLEOTIDE SEQUENCE [LARGE SCALE GENOMIC DNA]</scope>
    <source>
        <strain evidence="2 4">BRCS1</strain>
    </source>
</reference>
<evidence type="ECO:0000313" key="3">
    <source>
        <dbReference type="Proteomes" id="UP000273982"/>
    </source>
</evidence>
<evidence type="ECO:0008006" key="5">
    <source>
        <dbReference type="Google" id="ProtNLM"/>
    </source>
</evidence>
<sequence>MTSSDGGYVPGRHKIDDYGGGGFRFADMSHRGSILALPSGVRAVPLTSAAEIDDSMIDSALSESGGLDVFVVGTGKDLLPLAGGLRAKLRAAGVGCETMATGAAVRTYNVLVDENRRVGALLIAV</sequence>
<dbReference type="Proteomes" id="UP000424673">
    <property type="component" value="Chromosome"/>
</dbReference>
<dbReference type="AlphaFoldDB" id="A0A3G8M3I5"/>
<proteinExistence type="predicted"/>
<dbReference type="KEGG" id="mros:EHO51_05720"/>
<dbReference type="EMBL" id="CP044328">
    <property type="protein sequence ID" value="QGM92808.1"/>
    <property type="molecule type" value="Genomic_DNA"/>
</dbReference>
<reference evidence="4" key="2">
    <citation type="submission" date="2019-09" db="EMBL/GenBank/DDBJ databases">
        <title>Isolation and complete genome sequencing of Methylocystis species.</title>
        <authorList>
            <person name="Rumah B.L."/>
            <person name="Stead C.E."/>
            <person name="Stevens B.C."/>
            <person name="Minton N.P."/>
            <person name="Grosse-Honebrink A."/>
            <person name="Zhang Y."/>
        </authorList>
    </citation>
    <scope>NUCLEOTIDE SEQUENCE [LARGE SCALE GENOMIC DNA]</scope>
    <source>
        <strain evidence="4">BRCS1</strain>
    </source>
</reference>
<dbReference type="SUPFAM" id="SSF64076">
    <property type="entry name" value="MTH938-like"/>
    <property type="match status" value="1"/>
</dbReference>
<evidence type="ECO:0000313" key="1">
    <source>
        <dbReference type="EMBL" id="AZG76267.1"/>
    </source>
</evidence>
<dbReference type="PANTHER" id="PTHR21192:SF2">
    <property type="entry name" value="NADH DEHYDROGENASE [UBIQUINONE] 1 ALPHA SUBCOMPLEX ASSEMBLY FACTOR 3"/>
    <property type="match status" value="1"/>
</dbReference>
<evidence type="ECO:0000313" key="4">
    <source>
        <dbReference type="Proteomes" id="UP000424673"/>
    </source>
</evidence>
<dbReference type="EMBL" id="CP034086">
    <property type="protein sequence ID" value="AZG76267.1"/>
    <property type="molecule type" value="Genomic_DNA"/>
</dbReference>
<dbReference type="PANTHER" id="PTHR21192">
    <property type="entry name" value="NUCLEAR PROTEIN E3-3"/>
    <property type="match status" value="1"/>
</dbReference>
<accession>A0A3G8M3I5</accession>
<dbReference type="InterPro" id="IPR007523">
    <property type="entry name" value="NDUFAF3/AAMDC"/>
</dbReference>
<gene>
    <name evidence="1" type="ORF">EHO51_05720</name>
    <name evidence="2" type="ORF">F7D13_01565</name>
</gene>
<protein>
    <recommendedName>
        <fullName evidence="5">Mth938-like domain-containing protein</fullName>
    </recommendedName>
</protein>
<name>A0A3G8M3I5_9HYPH</name>
<dbReference type="RefSeq" id="WP_018408103.1">
    <property type="nucleotide sequence ID" value="NZ_CP034086.1"/>
</dbReference>
<evidence type="ECO:0000313" key="2">
    <source>
        <dbReference type="EMBL" id="QGM92808.1"/>
    </source>
</evidence>
<reference evidence="1 3" key="1">
    <citation type="submission" date="2018-11" db="EMBL/GenBank/DDBJ databases">
        <title>Genome squencing of methanotrophic bacteria isolated from alkaline groundwater in Korea.</title>
        <authorList>
            <person name="Nguyen L.N."/>
        </authorList>
    </citation>
    <scope>NUCLEOTIDE SEQUENCE [LARGE SCALE GENOMIC DNA]</scope>
    <source>
        <strain evidence="1 3">GW6</strain>
    </source>
</reference>
<keyword evidence="4" id="KW-1185">Reference proteome</keyword>
<dbReference type="InterPro" id="IPR036748">
    <property type="entry name" value="MTH938-like_sf"/>
</dbReference>
<dbReference type="CDD" id="cd00248">
    <property type="entry name" value="Mth938-like"/>
    <property type="match status" value="1"/>
</dbReference>
<dbReference type="Pfam" id="PF04430">
    <property type="entry name" value="DUF498"/>
    <property type="match status" value="1"/>
</dbReference>
<dbReference type="Proteomes" id="UP000273982">
    <property type="component" value="Chromosome"/>
</dbReference>
<dbReference type="Gene3D" id="3.40.1230.10">
    <property type="entry name" value="MTH938-like"/>
    <property type="match status" value="1"/>
</dbReference>